<reference evidence="1 2" key="1">
    <citation type="journal article" date="2010" name="Int. J. Syst. Evol. Microbiol.">
        <title>Vagococcus penaei sp. nov., isolated from spoilage microbiota of cooked shrimp (Penaeus vannamei).</title>
        <authorList>
            <person name="Jaffres E."/>
            <person name="Prevost H."/>
            <person name="Rossero A."/>
            <person name="Joffraud J.J."/>
            <person name="Dousset X."/>
        </authorList>
    </citation>
    <scope>NUCLEOTIDE SEQUENCE [LARGE SCALE GENOMIC DNA]</scope>
    <source>
        <strain evidence="1 2">CD276</strain>
    </source>
</reference>
<dbReference type="OrthoDB" id="2200494at2"/>
<protein>
    <submittedName>
        <fullName evidence="1">Uncharacterized protein</fullName>
    </submittedName>
</protein>
<gene>
    <name evidence="1" type="ORF">BW732_03170</name>
</gene>
<dbReference type="EMBL" id="CP019609">
    <property type="protein sequence ID" value="AQP53331.1"/>
    <property type="molecule type" value="Genomic_DNA"/>
</dbReference>
<organism evidence="1 2">
    <name type="scientific">Vagococcus penaei</name>
    <dbReference type="NCBI Taxonomy" id="633807"/>
    <lineage>
        <taxon>Bacteria</taxon>
        <taxon>Bacillati</taxon>
        <taxon>Bacillota</taxon>
        <taxon>Bacilli</taxon>
        <taxon>Lactobacillales</taxon>
        <taxon>Enterococcaceae</taxon>
        <taxon>Vagococcus</taxon>
    </lineage>
</organism>
<proteinExistence type="predicted"/>
<evidence type="ECO:0000313" key="1">
    <source>
        <dbReference type="EMBL" id="AQP53331.1"/>
    </source>
</evidence>
<dbReference type="RefSeq" id="WP_077275424.1">
    <property type="nucleotide sequence ID" value="NZ_CP019609.1"/>
</dbReference>
<dbReference type="Proteomes" id="UP000188246">
    <property type="component" value="Chromosome"/>
</dbReference>
<keyword evidence="2" id="KW-1185">Reference proteome</keyword>
<sequence>MMPILSFIKPQISITIVISVIVLFIIWKFYTIIHENKKITLNVQAIETRNHTRKELFSPTQTVTQLKLDDRHQLFKFDGQLEIFAYDELIRFQVNVNNKPLDLSSCESISGQLILDEFDHVQKIEHLDLVFYTIGLNEGKYNHQMLYHPLLTSSEDYITAVYELDKLIMALYQILNRCDSISDIKI</sequence>
<name>A0A1Q2D4W8_9ENTE</name>
<evidence type="ECO:0000313" key="2">
    <source>
        <dbReference type="Proteomes" id="UP000188246"/>
    </source>
</evidence>
<dbReference type="KEGG" id="vpi:BW732_03170"/>
<dbReference type="AlphaFoldDB" id="A0A1Q2D4W8"/>
<accession>A0A1Q2D4W8</accession>